<dbReference type="OrthoDB" id="5279713at2759"/>
<evidence type="ECO:0000256" key="1">
    <source>
        <dbReference type="SAM" id="MobiDB-lite"/>
    </source>
</evidence>
<sequence>MAQQATGKEIFIADFATMDLDKKTCHLHDTAPYNRTKGFITATTSEIRSYVHRDNWFGGFPFPVRALLANLTSLRALDLSRLNITDLPKAIGRLLHLRWLNLSSNQELKMLPKSLTELINLTLFIFHRSGEASFGEDYRSVLRYLPLGMEKMACLTRLNQFILGQRNSSMKREVRLEGLRVSRNLRGSIRIYIRPDCKHPKEYGGGGYLCNTKYFKSIYVKFPYWIHGEERMGNYDDDVLEDLQPYSNLKELAIKRYPGLTISQWARADRLVTSLLNLVKIVLMNYNRLKELPWLGKLQHLKTLQLSYLKNLEYMENKTRGTNIGSSRDRVTTIIAPSSLMGVEITNSSIFFPSLENLKLCDLLKLKRWWKGLHRSAGGQQLPLFPHLSNVTVNYCPNLRSIPLGHAVETLIFWESGIVKEEEGQKVVGGTSSNDSGNSRSNDPKIKEIETTNVRFLNSLPMGLTKMTIFWDHKVESLSEVEEVFHNCSSSLWFLKVKHCQKLRSASRGLEHLTILESLELVDLPEGEEEEEDEEEDDYTGNGMPWRCLAQCLRSMGLHSLHNVVELPKGMHYLTVLQSLEIFDLPLKDVPE</sequence>
<reference evidence="3" key="1">
    <citation type="submission" date="2022-04" db="EMBL/GenBank/DDBJ databases">
        <title>Carnegiea gigantea Genome sequencing and assembly v2.</title>
        <authorList>
            <person name="Copetti D."/>
            <person name="Sanderson M.J."/>
            <person name="Burquez A."/>
            <person name="Wojciechowski M.F."/>
        </authorList>
    </citation>
    <scope>NUCLEOTIDE SEQUENCE</scope>
    <source>
        <strain evidence="3">SGP5-SGP5p</strain>
        <tissue evidence="3">Aerial part</tissue>
    </source>
</reference>
<feature type="compositionally biased region" description="Acidic residues" evidence="1">
    <location>
        <begin position="523"/>
        <end position="539"/>
    </location>
</feature>
<dbReference type="Pfam" id="PF25019">
    <property type="entry name" value="LRR_R13L1-DRL21"/>
    <property type="match status" value="1"/>
</dbReference>
<proteinExistence type="predicted"/>
<feature type="compositionally biased region" description="Low complexity" evidence="1">
    <location>
        <begin position="429"/>
        <end position="441"/>
    </location>
</feature>
<evidence type="ECO:0000259" key="2">
    <source>
        <dbReference type="Pfam" id="PF25019"/>
    </source>
</evidence>
<evidence type="ECO:0000313" key="4">
    <source>
        <dbReference type="Proteomes" id="UP001153076"/>
    </source>
</evidence>
<name>A0A9Q1K784_9CARY</name>
<dbReference type="InterPro" id="IPR056789">
    <property type="entry name" value="LRR_R13L1-DRL21"/>
</dbReference>
<comment type="caution">
    <text evidence="3">The sequence shown here is derived from an EMBL/GenBank/DDBJ whole genome shotgun (WGS) entry which is preliminary data.</text>
</comment>
<dbReference type="InterPro" id="IPR032675">
    <property type="entry name" value="LRR_dom_sf"/>
</dbReference>
<evidence type="ECO:0000313" key="3">
    <source>
        <dbReference type="EMBL" id="KAJ8437643.1"/>
    </source>
</evidence>
<dbReference type="SUPFAM" id="SSF52058">
    <property type="entry name" value="L domain-like"/>
    <property type="match status" value="1"/>
</dbReference>
<dbReference type="PANTHER" id="PTHR47186">
    <property type="entry name" value="LEUCINE-RICH REPEAT-CONTAINING PROTEIN 57"/>
    <property type="match status" value="1"/>
</dbReference>
<dbReference type="PANTHER" id="PTHR47186:SF42">
    <property type="entry name" value="DISEASE RESISTANCE RPP13-LIKE PROTEIN 1"/>
    <property type="match status" value="1"/>
</dbReference>
<dbReference type="Proteomes" id="UP001153076">
    <property type="component" value="Unassembled WGS sequence"/>
</dbReference>
<dbReference type="AlphaFoldDB" id="A0A9Q1K784"/>
<organism evidence="3 4">
    <name type="scientific">Carnegiea gigantea</name>
    <dbReference type="NCBI Taxonomy" id="171969"/>
    <lineage>
        <taxon>Eukaryota</taxon>
        <taxon>Viridiplantae</taxon>
        <taxon>Streptophyta</taxon>
        <taxon>Embryophyta</taxon>
        <taxon>Tracheophyta</taxon>
        <taxon>Spermatophyta</taxon>
        <taxon>Magnoliopsida</taxon>
        <taxon>eudicotyledons</taxon>
        <taxon>Gunneridae</taxon>
        <taxon>Pentapetalae</taxon>
        <taxon>Caryophyllales</taxon>
        <taxon>Cactineae</taxon>
        <taxon>Cactaceae</taxon>
        <taxon>Cactoideae</taxon>
        <taxon>Echinocereeae</taxon>
        <taxon>Carnegiea</taxon>
    </lineage>
</organism>
<gene>
    <name evidence="3" type="ORF">Cgig2_018433</name>
</gene>
<dbReference type="Gene3D" id="3.80.10.10">
    <property type="entry name" value="Ribonuclease Inhibitor"/>
    <property type="match status" value="2"/>
</dbReference>
<feature type="region of interest" description="Disordered" evidence="1">
    <location>
        <begin position="523"/>
        <end position="542"/>
    </location>
</feature>
<dbReference type="EMBL" id="JAKOGI010000290">
    <property type="protein sequence ID" value="KAJ8437643.1"/>
    <property type="molecule type" value="Genomic_DNA"/>
</dbReference>
<protein>
    <recommendedName>
        <fullName evidence="2">R13L1/DRL21-like LRR repeat region domain-containing protein</fullName>
    </recommendedName>
</protein>
<accession>A0A9Q1K784</accession>
<feature type="region of interest" description="Disordered" evidence="1">
    <location>
        <begin position="425"/>
        <end position="445"/>
    </location>
</feature>
<feature type="domain" description="R13L1/DRL21-like LRR repeat region" evidence="2">
    <location>
        <begin position="179"/>
        <end position="307"/>
    </location>
</feature>
<keyword evidence="4" id="KW-1185">Reference proteome</keyword>